<dbReference type="KEGG" id="vg:26049039"/>
<protein>
    <submittedName>
        <fullName evidence="1">Uncharacterized protein</fullName>
    </submittedName>
</protein>
<dbReference type="EMBL" id="KT820662">
    <property type="protein sequence ID" value="ALH23078.1"/>
    <property type="molecule type" value="Genomic_DNA"/>
</dbReference>
<name>A0A0N9QJ06_9VIRU</name>
<evidence type="ECO:0000313" key="1">
    <source>
        <dbReference type="EMBL" id="ALH23078.1"/>
    </source>
</evidence>
<dbReference type="Proteomes" id="UP000203826">
    <property type="component" value="Segment"/>
</dbReference>
<evidence type="ECO:0000313" key="2">
    <source>
        <dbReference type="Proteomes" id="UP000203826"/>
    </source>
</evidence>
<gene>
    <name evidence="1" type="ORF">ceV_172</name>
</gene>
<keyword evidence="2" id="KW-1185">Reference proteome</keyword>
<reference evidence="1 2" key="1">
    <citation type="journal article" date="2015" name="Genome Announc.">
        <title>The 474-Kilobase-Pair Complete Genome Sequence of CeV-01B, a Virus Infecting Haptolina (Chrysochromulina) ericina (Prymnesiophyceae).</title>
        <authorList>
            <person name="Gallot-Lavallee L."/>
            <person name="Pagarete A."/>
            <person name="Legendre M."/>
            <person name="Santini S."/>
            <person name="Sandaa R.A."/>
            <person name="Himmelbauer H."/>
            <person name="Ogata H."/>
            <person name="Bratbak G."/>
            <person name="Claverie J.M."/>
        </authorList>
    </citation>
    <scope>NUCLEOTIDE SEQUENCE [LARGE SCALE GENOMIC DNA]</scope>
    <source>
        <strain evidence="1">CeV-01B</strain>
    </source>
</reference>
<proteinExistence type="predicted"/>
<accession>A0A0N9QJ06</accession>
<sequence length="127" mass="14727">MRRIKSAPANLCNMCHKTIQNFKNSESKTVIISDNKPVKITETKSKRQILTTSSNIITDVINDSNTLSFEENYIVGFILSYIFENIIKKDKLKNLEAFVIQNSIRFIFSYLMHKHIVIDIVQSIHLH</sequence>
<organism evidence="1 2">
    <name type="scientific">Chrysochromulina ericina virus CeV-01B</name>
    <dbReference type="NCBI Taxonomy" id="3070830"/>
    <lineage>
        <taxon>Viruses</taxon>
        <taxon>Varidnaviria</taxon>
        <taxon>Bamfordvirae</taxon>
        <taxon>Nucleocytoviricota</taxon>
        <taxon>Megaviricetes</taxon>
        <taxon>Imitervirales</taxon>
        <taxon>Mesomimiviridae</taxon>
        <taxon>Tethysvirus</taxon>
        <taxon>Tethysvirus raunefjordenense</taxon>
    </lineage>
</organism>